<dbReference type="AlphaFoldDB" id="A0AA38RDH8"/>
<keyword evidence="2" id="KW-0472">Membrane</keyword>
<feature type="region of interest" description="Disordered" evidence="1">
    <location>
        <begin position="291"/>
        <end position="334"/>
    </location>
</feature>
<name>A0AA38RDH8_9PEZI</name>
<feature type="transmembrane region" description="Helical" evidence="2">
    <location>
        <begin position="553"/>
        <end position="572"/>
    </location>
</feature>
<feature type="transmembrane region" description="Helical" evidence="2">
    <location>
        <begin position="703"/>
        <end position="725"/>
    </location>
</feature>
<keyword evidence="3" id="KW-0732">Signal</keyword>
<feature type="transmembrane region" description="Helical" evidence="2">
    <location>
        <begin position="516"/>
        <end position="541"/>
    </location>
</feature>
<sequence length="794" mass="88327">MRSYSVSHVVARLVTALSLLCVHVAAQAFGNRTKPSDFFWQLQQLEEVAPKGNPRIGGQNFTYCCLKAVNQSLDVDSDGNLVLLPNPVMVPEGKNASYLIEADSRGQFPCGATYNGDPNGAPVVQVNYTWLADECPGWQLSSKKNLNAWLQPLSGFLLPAIIFCLSVPRRRKLYIPRAFFAADLAGVKSYVPAFLGAIGALILVTLDTIIWLSTCFAFAGPMILSGLYEALLDNRILEFLRVKTHNNRLTLDMRCRCLMIILIGNLDLALDEPLNDQPAISQPTVLLAANSGNASDSHEPDKYNSAASDGRSSGLGVRRVESSPSRGTQLPLGHLTSAHANPQQLDTASQGRTTPVLLAHPSSVRSLPVGAPVIFFLGGFIFALLQSLEGLGDEDIAEGLAFGQWYMTIPHIAIVSGLLLAGNNPNILEGVFATEREPKKDDRSFLKLRFELAYPSCYKVAWQWLRGHTKKRWINKLIETYGYDHDFTGRKDQDSDIRDSDMKELRRVTTLGPLDWFLVLSLTGLLLGVPFVLAFLTAFYTPEVGLSCRSLTFTVYACLQFLQVLLWLWAYAGPPPAKLGESRHVLNFLRRRGWLDRRGFYDPTATRWLLGPPTRRSLGQAWSNARREPLRALWCALWYVLTTVFGLSAIFTALGGTLMQLMGVYTADMCYVTVEHWTRPYDTRPMPIISSNSREMIKNARVYWKPCAITAIVFMTFVSFVGWWYQRRMRDMFGTLVAEIDLSEFDSEYAAQARLAFPDVSPSLVFTSSGRANGHQADTSPADTPRLRTATLHG</sequence>
<evidence type="ECO:0000313" key="5">
    <source>
        <dbReference type="Proteomes" id="UP001174691"/>
    </source>
</evidence>
<protein>
    <submittedName>
        <fullName evidence="4">Uncharacterized protein</fullName>
    </submittedName>
</protein>
<comment type="caution">
    <text evidence="4">The sequence shown here is derived from an EMBL/GenBank/DDBJ whole genome shotgun (WGS) entry which is preliminary data.</text>
</comment>
<gene>
    <name evidence="4" type="ORF">NKR19_g6132</name>
</gene>
<keyword evidence="2" id="KW-1133">Transmembrane helix</keyword>
<reference evidence="4" key="1">
    <citation type="submission" date="2022-07" db="EMBL/GenBank/DDBJ databases">
        <title>Fungi with potential for degradation of polypropylene.</title>
        <authorList>
            <person name="Gostincar C."/>
        </authorList>
    </citation>
    <scope>NUCLEOTIDE SEQUENCE</scope>
    <source>
        <strain evidence="4">EXF-13287</strain>
    </source>
</reference>
<feature type="chain" id="PRO_5041211651" evidence="3">
    <location>
        <begin position="27"/>
        <end position="794"/>
    </location>
</feature>
<accession>A0AA38RDH8</accession>
<dbReference type="EMBL" id="JANBVN010000091">
    <property type="protein sequence ID" value="KAJ9145222.1"/>
    <property type="molecule type" value="Genomic_DNA"/>
</dbReference>
<evidence type="ECO:0000256" key="3">
    <source>
        <dbReference type="SAM" id="SignalP"/>
    </source>
</evidence>
<proteinExistence type="predicted"/>
<feature type="transmembrane region" description="Helical" evidence="2">
    <location>
        <begin position="367"/>
        <end position="385"/>
    </location>
</feature>
<feature type="transmembrane region" description="Helical" evidence="2">
    <location>
        <begin position="209"/>
        <end position="231"/>
    </location>
</feature>
<feature type="transmembrane region" description="Helical" evidence="2">
    <location>
        <begin position="179"/>
        <end position="203"/>
    </location>
</feature>
<evidence type="ECO:0000256" key="2">
    <source>
        <dbReference type="SAM" id="Phobius"/>
    </source>
</evidence>
<organism evidence="4 5">
    <name type="scientific">Coniochaeta hoffmannii</name>
    <dbReference type="NCBI Taxonomy" id="91930"/>
    <lineage>
        <taxon>Eukaryota</taxon>
        <taxon>Fungi</taxon>
        <taxon>Dikarya</taxon>
        <taxon>Ascomycota</taxon>
        <taxon>Pezizomycotina</taxon>
        <taxon>Sordariomycetes</taxon>
        <taxon>Sordariomycetidae</taxon>
        <taxon>Coniochaetales</taxon>
        <taxon>Coniochaetaceae</taxon>
        <taxon>Coniochaeta</taxon>
    </lineage>
</organism>
<evidence type="ECO:0000313" key="4">
    <source>
        <dbReference type="EMBL" id="KAJ9145222.1"/>
    </source>
</evidence>
<keyword evidence="5" id="KW-1185">Reference proteome</keyword>
<feature type="signal peptide" evidence="3">
    <location>
        <begin position="1"/>
        <end position="26"/>
    </location>
</feature>
<feature type="transmembrane region" description="Helical" evidence="2">
    <location>
        <begin position="405"/>
        <end position="422"/>
    </location>
</feature>
<feature type="transmembrane region" description="Helical" evidence="2">
    <location>
        <begin position="632"/>
        <end position="654"/>
    </location>
</feature>
<dbReference type="Proteomes" id="UP001174691">
    <property type="component" value="Unassembled WGS sequence"/>
</dbReference>
<feature type="transmembrane region" description="Helical" evidence="2">
    <location>
        <begin position="148"/>
        <end position="167"/>
    </location>
</feature>
<keyword evidence="2" id="KW-0812">Transmembrane</keyword>
<evidence type="ECO:0000256" key="1">
    <source>
        <dbReference type="SAM" id="MobiDB-lite"/>
    </source>
</evidence>